<evidence type="ECO:0000256" key="1">
    <source>
        <dbReference type="ARBA" id="ARBA00022679"/>
    </source>
</evidence>
<evidence type="ECO:0000256" key="2">
    <source>
        <dbReference type="ARBA" id="ARBA00022777"/>
    </source>
</evidence>
<dbReference type="NCBIfam" id="TIGR00229">
    <property type="entry name" value="sensory_box"/>
    <property type="match status" value="2"/>
</dbReference>
<dbReference type="SMART" id="SM00086">
    <property type="entry name" value="PAC"/>
    <property type="match status" value="3"/>
</dbReference>
<protein>
    <submittedName>
        <fullName evidence="7">PAS domain-containing protein</fullName>
    </submittedName>
</protein>
<dbReference type="SMART" id="SM00387">
    <property type="entry name" value="HATPase_c"/>
    <property type="match status" value="1"/>
</dbReference>
<dbReference type="PROSITE" id="PS50112">
    <property type="entry name" value="PAS"/>
    <property type="match status" value="1"/>
</dbReference>
<evidence type="ECO:0000256" key="4">
    <source>
        <dbReference type="SAM" id="Coils"/>
    </source>
</evidence>
<dbReference type="InterPro" id="IPR050482">
    <property type="entry name" value="Sensor_HK_TwoCompSys"/>
</dbReference>
<proteinExistence type="predicted"/>
<feature type="coiled-coil region" evidence="4">
    <location>
        <begin position="245"/>
        <end position="293"/>
    </location>
</feature>
<keyword evidence="4" id="KW-0175">Coiled coil</keyword>
<dbReference type="GO" id="GO:0016020">
    <property type="term" value="C:membrane"/>
    <property type="evidence" value="ECO:0007669"/>
    <property type="project" value="InterPro"/>
</dbReference>
<keyword evidence="3" id="KW-0902">Two-component regulatory system</keyword>
<sequence>MFQAVVDNIPQMIYWKDNALAYIDCNRSFASFIQQALPPESQNHFTFTGKQEHELPWQPDVRAYFEKIDKETLTSKQAHCNLEIKTTHQGQTCWLRTSRIPLKNQQDEVIGLLGVIENITEQKASEKALKASQEMLQLVMDNIPQAIFWKNRDYIIMGGNRNFFNDAGDGTLASVIDKTDYDLSYRVEEADFFREVDRRVMESDQPEYRIIEPQLQADGKQAWLETNKIPLHDADGNVVGILGTYEDITERKYAEEARRRELEQRVEERTRELSASNAQLKQEIEQRERIEDALRLSGQRYALATNAGQVCVWDWHSDTDQIYLAPGLNDLLGLEEHDTPTTLDDWLLLIHPEDRQLFKETLQCHLKGEIPHCENKLRMMHKNGEIRWMLSRGTIVNEELRIMGSITDITDLTHMQHAEHEQRMLAEALCDNAALLNSTLNIEEVLDRILRVIERSVPHQVANIMLVDKHTARIVRSMQSKIHKAIASRQKSHFALSEHTVLSQMQRTRKPCVLSDIHFDEPYWQLCEHKGMKSYVGTPICLQGEVIGFLNLHSHDPDCYNETHGERLQAFANQAASAIQNARSFERAQVIAALEERQRLARDLHDAVSQTLWSANITAEVLPDLWEQDINEGRKCLDDLHKFTNGALSEMRALLVELRPSGLVETRLEELLQQLTESMSNRMGFPVGLSVQGNCLLPPDTQVAFYRIAQEALNNISRHTTATSASVAFVHQAHYARLIVTDNGTGFDVSNIPSHRLGLSIMRERATSIGARLEIHSQPGQGTQIQLEWQKEIPLNA</sequence>
<dbReference type="InterPro" id="IPR035965">
    <property type="entry name" value="PAS-like_dom_sf"/>
</dbReference>
<dbReference type="Proteomes" id="UP000594468">
    <property type="component" value="Chromosome"/>
</dbReference>
<dbReference type="Gene3D" id="1.20.5.1930">
    <property type="match status" value="1"/>
</dbReference>
<dbReference type="RefSeq" id="WP_195171790.1">
    <property type="nucleotide sequence ID" value="NZ_CP062983.1"/>
</dbReference>
<dbReference type="Pfam" id="PF07730">
    <property type="entry name" value="HisKA_3"/>
    <property type="match status" value="1"/>
</dbReference>
<dbReference type="Gene3D" id="3.30.450.20">
    <property type="entry name" value="PAS domain"/>
    <property type="match status" value="3"/>
</dbReference>
<evidence type="ECO:0000313" key="8">
    <source>
        <dbReference type="Proteomes" id="UP000594468"/>
    </source>
</evidence>
<dbReference type="SMART" id="SM00065">
    <property type="entry name" value="GAF"/>
    <property type="match status" value="1"/>
</dbReference>
<dbReference type="InterPro" id="IPR013655">
    <property type="entry name" value="PAS_fold_3"/>
</dbReference>
<dbReference type="InterPro" id="IPR013656">
    <property type="entry name" value="PAS_4"/>
</dbReference>
<keyword evidence="2" id="KW-0418">Kinase</keyword>
<dbReference type="SUPFAM" id="SSF55785">
    <property type="entry name" value="PYP-like sensor domain (PAS domain)"/>
    <property type="match status" value="3"/>
</dbReference>
<reference evidence="7 8" key="1">
    <citation type="submission" date="2020-02" db="EMBL/GenBank/DDBJ databases">
        <authorList>
            <person name="Zheng R.K."/>
            <person name="Sun C.M."/>
        </authorList>
    </citation>
    <scope>NUCLEOTIDE SEQUENCE [LARGE SCALE GENOMIC DNA]</scope>
    <source>
        <strain evidence="8">rifampicinis</strain>
    </source>
</reference>
<dbReference type="InterPro" id="IPR011712">
    <property type="entry name" value="Sig_transdc_His_kin_sub3_dim/P"/>
</dbReference>
<dbReference type="Gene3D" id="3.30.450.40">
    <property type="match status" value="1"/>
</dbReference>
<evidence type="ECO:0000256" key="3">
    <source>
        <dbReference type="ARBA" id="ARBA00023012"/>
    </source>
</evidence>
<dbReference type="PANTHER" id="PTHR24421">
    <property type="entry name" value="NITRATE/NITRITE SENSOR PROTEIN NARX-RELATED"/>
    <property type="match status" value="1"/>
</dbReference>
<feature type="domain" description="PAC" evidence="6">
    <location>
        <begin position="78"/>
        <end position="131"/>
    </location>
</feature>
<dbReference type="InterPro" id="IPR003594">
    <property type="entry name" value="HATPase_dom"/>
</dbReference>
<dbReference type="Pfam" id="PF08448">
    <property type="entry name" value="PAS_4"/>
    <property type="match status" value="2"/>
</dbReference>
<feature type="domain" description="PAS" evidence="5">
    <location>
        <begin position="322"/>
        <end position="369"/>
    </location>
</feature>
<dbReference type="GO" id="GO:0046983">
    <property type="term" value="F:protein dimerization activity"/>
    <property type="evidence" value="ECO:0007669"/>
    <property type="project" value="InterPro"/>
</dbReference>
<dbReference type="CDD" id="cd16917">
    <property type="entry name" value="HATPase_UhpB-NarQ-NarX-like"/>
    <property type="match status" value="1"/>
</dbReference>
<dbReference type="SUPFAM" id="SSF55781">
    <property type="entry name" value="GAF domain-like"/>
    <property type="match status" value="1"/>
</dbReference>
<keyword evidence="8" id="KW-1185">Reference proteome</keyword>
<dbReference type="SMART" id="SM00091">
    <property type="entry name" value="PAS"/>
    <property type="match status" value="2"/>
</dbReference>
<dbReference type="InterPro" id="IPR001610">
    <property type="entry name" value="PAC"/>
</dbReference>
<gene>
    <name evidence="7" type="ORF">G4Y79_04935</name>
</gene>
<dbReference type="Pfam" id="PF08447">
    <property type="entry name" value="PAS_3"/>
    <property type="match status" value="1"/>
</dbReference>
<organism evidence="7 8">
    <name type="scientific">Phototrophicus methaneseepsis</name>
    <dbReference type="NCBI Taxonomy" id="2710758"/>
    <lineage>
        <taxon>Bacteria</taxon>
        <taxon>Bacillati</taxon>
        <taxon>Chloroflexota</taxon>
        <taxon>Candidatus Thermofontia</taxon>
        <taxon>Phototrophicales</taxon>
        <taxon>Phototrophicaceae</taxon>
        <taxon>Phototrophicus</taxon>
    </lineage>
</organism>
<dbReference type="Pfam" id="PF02518">
    <property type="entry name" value="HATPase_c"/>
    <property type="match status" value="1"/>
</dbReference>
<dbReference type="KEGG" id="pmet:G4Y79_04935"/>
<dbReference type="Gene3D" id="3.30.565.10">
    <property type="entry name" value="Histidine kinase-like ATPase, C-terminal domain"/>
    <property type="match status" value="1"/>
</dbReference>
<dbReference type="InterPro" id="IPR000014">
    <property type="entry name" value="PAS"/>
</dbReference>
<dbReference type="GO" id="GO:0000155">
    <property type="term" value="F:phosphorelay sensor kinase activity"/>
    <property type="evidence" value="ECO:0007669"/>
    <property type="project" value="InterPro"/>
</dbReference>
<dbReference type="PANTHER" id="PTHR24421:SF61">
    <property type="entry name" value="OXYGEN SENSOR HISTIDINE KINASE NREB"/>
    <property type="match status" value="1"/>
</dbReference>
<feature type="domain" description="PAC" evidence="6">
    <location>
        <begin position="204"/>
        <end position="260"/>
    </location>
</feature>
<dbReference type="InterPro" id="IPR036890">
    <property type="entry name" value="HATPase_C_sf"/>
</dbReference>
<keyword evidence="1" id="KW-0808">Transferase</keyword>
<dbReference type="Pfam" id="PF13185">
    <property type="entry name" value="GAF_2"/>
    <property type="match status" value="1"/>
</dbReference>
<dbReference type="InterPro" id="IPR000700">
    <property type="entry name" value="PAS-assoc_C"/>
</dbReference>
<dbReference type="SUPFAM" id="SSF55874">
    <property type="entry name" value="ATPase domain of HSP90 chaperone/DNA topoisomerase II/histidine kinase"/>
    <property type="match status" value="1"/>
</dbReference>
<evidence type="ECO:0000259" key="6">
    <source>
        <dbReference type="PROSITE" id="PS50113"/>
    </source>
</evidence>
<dbReference type="CDD" id="cd00130">
    <property type="entry name" value="PAS"/>
    <property type="match status" value="1"/>
</dbReference>
<evidence type="ECO:0000313" key="7">
    <source>
        <dbReference type="EMBL" id="QPC83726.1"/>
    </source>
</evidence>
<name>A0A7S8EB61_9CHLR</name>
<dbReference type="EMBL" id="CP062983">
    <property type="protein sequence ID" value="QPC83726.1"/>
    <property type="molecule type" value="Genomic_DNA"/>
</dbReference>
<dbReference type="AlphaFoldDB" id="A0A7S8EB61"/>
<accession>A0A7S8EB61</accession>
<evidence type="ECO:0000259" key="5">
    <source>
        <dbReference type="PROSITE" id="PS50112"/>
    </source>
</evidence>
<dbReference type="PROSITE" id="PS50113">
    <property type="entry name" value="PAC"/>
    <property type="match status" value="2"/>
</dbReference>
<dbReference type="InterPro" id="IPR003018">
    <property type="entry name" value="GAF"/>
</dbReference>
<dbReference type="InterPro" id="IPR029016">
    <property type="entry name" value="GAF-like_dom_sf"/>
</dbReference>